<dbReference type="EMBL" id="JBHUNE010000003">
    <property type="protein sequence ID" value="MFD2757582.1"/>
    <property type="molecule type" value="Genomic_DNA"/>
</dbReference>
<protein>
    <recommendedName>
        <fullName evidence="4">2-oxoisovalerate dehydrogenase subunit alpha</fullName>
        <ecNumber evidence="4">1.2.4.4</ecNumber>
    </recommendedName>
    <alternativeName>
        <fullName evidence="4">Branched-chain alpha-keto acid dehydrogenase E1 component alpha chain</fullName>
    </alternativeName>
</protein>
<dbReference type="EC" id="1.2.4.4" evidence="4"/>
<keyword evidence="7" id="KW-1185">Reference proteome</keyword>
<organism evidence="6 7">
    <name type="scientific">Gulosibacter faecalis</name>
    <dbReference type="NCBI Taxonomy" id="272240"/>
    <lineage>
        <taxon>Bacteria</taxon>
        <taxon>Bacillati</taxon>
        <taxon>Actinomycetota</taxon>
        <taxon>Actinomycetes</taxon>
        <taxon>Micrococcales</taxon>
        <taxon>Microbacteriaceae</taxon>
        <taxon>Gulosibacter</taxon>
    </lineage>
</organism>
<comment type="cofactor">
    <cofactor evidence="1 4">
        <name>thiamine diphosphate</name>
        <dbReference type="ChEBI" id="CHEBI:58937"/>
    </cofactor>
</comment>
<comment type="caution">
    <text evidence="6">The sequence shown here is derived from an EMBL/GenBank/DDBJ whole genome shotgun (WGS) entry which is preliminary data.</text>
</comment>
<keyword evidence="2 4" id="KW-0560">Oxidoreductase</keyword>
<reference evidence="7" key="1">
    <citation type="journal article" date="2019" name="Int. J. Syst. Evol. Microbiol.">
        <title>The Global Catalogue of Microorganisms (GCM) 10K type strain sequencing project: providing services to taxonomists for standard genome sequencing and annotation.</title>
        <authorList>
            <consortium name="The Broad Institute Genomics Platform"/>
            <consortium name="The Broad Institute Genome Sequencing Center for Infectious Disease"/>
            <person name="Wu L."/>
            <person name="Ma J."/>
        </authorList>
    </citation>
    <scope>NUCLEOTIDE SEQUENCE [LARGE SCALE GENOMIC DNA]</scope>
    <source>
        <strain evidence="7">TISTR 1514</strain>
    </source>
</reference>
<evidence type="ECO:0000256" key="4">
    <source>
        <dbReference type="RuleBase" id="RU365014"/>
    </source>
</evidence>
<dbReference type="PANTHER" id="PTHR43380">
    <property type="entry name" value="2-OXOISOVALERATE DEHYDROGENASE SUBUNIT ALPHA, MITOCHONDRIAL"/>
    <property type="match status" value="1"/>
</dbReference>
<evidence type="ECO:0000313" key="6">
    <source>
        <dbReference type="EMBL" id="MFD2757582.1"/>
    </source>
</evidence>
<dbReference type="RefSeq" id="WP_019618127.1">
    <property type="nucleotide sequence ID" value="NZ_JBHUNE010000003.1"/>
</dbReference>
<evidence type="ECO:0000256" key="2">
    <source>
        <dbReference type="ARBA" id="ARBA00023002"/>
    </source>
</evidence>
<evidence type="ECO:0000256" key="3">
    <source>
        <dbReference type="ARBA" id="ARBA00023052"/>
    </source>
</evidence>
<dbReference type="Pfam" id="PF00676">
    <property type="entry name" value="E1_dh"/>
    <property type="match status" value="1"/>
</dbReference>
<dbReference type="PANTHER" id="PTHR43380:SF1">
    <property type="entry name" value="2-OXOISOVALERATE DEHYDROGENASE SUBUNIT ALPHA, MITOCHONDRIAL"/>
    <property type="match status" value="1"/>
</dbReference>
<sequence>MSSTVQPTDPVQLLTPTGELARTAASEPYLERIERADPELWRTALRSMRLVRAFDKESTNLQRQGQLALYVPAEGQEGAQIGSALAMRPQDHAFPSYREHGVGFVRGLDLVRVLGLLRGTTNAGWDVAETANFHNYVLVIASQTLHATGYAMGQRLDGVVGTGDPEVDEATIVYFGDGSTSQGDLNESLVFARSYEAPAVYFLQNNHWAISVPVSVQSPTPLYRRADGFGMPGVQIDGNDVMASYAVTAEHLDRARAGSGPAFIEALTYRMGAHTTSDDPTKYRTREEEQFWRDRDPIVRLEAYLRAQGEGDDFFAVLEDEARDYAADIRRRTLELPDPDPIEMFQGVYAEAHPLIEEEIASYLNFEASLEEGE</sequence>
<dbReference type="Proteomes" id="UP001597492">
    <property type="component" value="Unassembled WGS sequence"/>
</dbReference>
<dbReference type="InterPro" id="IPR029061">
    <property type="entry name" value="THDP-binding"/>
</dbReference>
<accession>A0ABW5UYW1</accession>
<evidence type="ECO:0000259" key="5">
    <source>
        <dbReference type="Pfam" id="PF00676"/>
    </source>
</evidence>
<name>A0ABW5UYW1_9MICO</name>
<dbReference type="InterPro" id="IPR001017">
    <property type="entry name" value="DH_E1"/>
</dbReference>
<evidence type="ECO:0000256" key="1">
    <source>
        <dbReference type="ARBA" id="ARBA00001964"/>
    </source>
</evidence>
<gene>
    <name evidence="6" type="ORF">ACFSW7_04210</name>
</gene>
<proteinExistence type="inferred from homology"/>
<keyword evidence="3 4" id="KW-0786">Thiamine pyrophosphate</keyword>
<dbReference type="InterPro" id="IPR050771">
    <property type="entry name" value="Alpha-ketoacid_DH_E1_comp"/>
</dbReference>
<feature type="domain" description="Dehydrogenase E1 component" evidence="5">
    <location>
        <begin position="46"/>
        <end position="309"/>
    </location>
</feature>
<dbReference type="Gene3D" id="3.40.50.970">
    <property type="match status" value="1"/>
</dbReference>
<comment type="catalytic activity">
    <reaction evidence="4">
        <text>N(6)-[(R)-lipoyl]-L-lysyl-[protein] + 3-methyl-2-oxobutanoate + H(+) = N(6)-[(R)-S(8)-2-methylpropanoyldihydrolipoyl]-L-lysyl-[protein] + CO2</text>
        <dbReference type="Rhea" id="RHEA:13457"/>
        <dbReference type="Rhea" id="RHEA-COMP:10474"/>
        <dbReference type="Rhea" id="RHEA-COMP:10497"/>
        <dbReference type="ChEBI" id="CHEBI:11851"/>
        <dbReference type="ChEBI" id="CHEBI:15378"/>
        <dbReference type="ChEBI" id="CHEBI:16526"/>
        <dbReference type="ChEBI" id="CHEBI:83099"/>
        <dbReference type="ChEBI" id="CHEBI:83142"/>
        <dbReference type="EC" id="1.2.4.4"/>
    </reaction>
</comment>
<dbReference type="CDD" id="cd02000">
    <property type="entry name" value="TPP_E1_PDC_ADC_BCADC"/>
    <property type="match status" value="1"/>
</dbReference>
<comment type="similarity">
    <text evidence="4">Belongs to the BCKDHA family.</text>
</comment>
<dbReference type="SUPFAM" id="SSF52518">
    <property type="entry name" value="Thiamin diphosphate-binding fold (THDP-binding)"/>
    <property type="match status" value="1"/>
</dbReference>
<comment type="function">
    <text evidence="4">The branched-chain alpha-keto dehydrogenase complex catalyzes the overall conversion of alpha-keto acids to acyl-CoA and CO(2). It contains multiple copies of three enzymatic components: branched-chain alpha-keto acid decarboxylase (E1), lipoamide acyltransferase (E2) and lipoamide dehydrogenase (E3).</text>
</comment>
<evidence type="ECO:0000313" key="7">
    <source>
        <dbReference type="Proteomes" id="UP001597492"/>
    </source>
</evidence>